<feature type="non-terminal residue" evidence="1">
    <location>
        <position position="482"/>
    </location>
</feature>
<comment type="caution">
    <text evidence="1">The sequence shown here is derived from an EMBL/GenBank/DDBJ whole genome shotgun (WGS) entry which is preliminary data.</text>
</comment>
<organism evidence="1 2">
    <name type="scientific">Falsiroseomonas algicola</name>
    <dbReference type="NCBI Taxonomy" id="2716930"/>
    <lineage>
        <taxon>Bacteria</taxon>
        <taxon>Pseudomonadati</taxon>
        <taxon>Pseudomonadota</taxon>
        <taxon>Alphaproteobacteria</taxon>
        <taxon>Acetobacterales</taxon>
        <taxon>Roseomonadaceae</taxon>
        <taxon>Falsiroseomonas</taxon>
    </lineage>
</organism>
<gene>
    <name evidence="1" type="ORF">G3576_30730</name>
</gene>
<accession>A0A6M1LWV8</accession>
<dbReference type="EMBL" id="JAAIKB010000039">
    <property type="protein sequence ID" value="NGM24393.1"/>
    <property type="molecule type" value="Genomic_DNA"/>
</dbReference>
<reference evidence="1 2" key="1">
    <citation type="submission" date="2020-03" db="EMBL/GenBank/DDBJ databases">
        <title>Roseomonas stagni sp. nov., isolated from pond water in Japan.</title>
        <authorList>
            <person name="Furuhata K."/>
            <person name="Miyamoto H."/>
            <person name="Goto K."/>
        </authorList>
    </citation>
    <scope>NUCLEOTIDE SEQUENCE [LARGE SCALE GENOMIC DNA]</scope>
    <source>
        <strain evidence="1 2">PeD5</strain>
    </source>
</reference>
<sequence length="482" mass="53575">MRIITGAPGTRKTTIELERMVREPGCYLFANPTVDLITERVADLQRMADEAGTKPVIIAIHRKTRDTVVRQVTRTIADLPRDMENVSHVIALVTHEGIISADLSRFSGWHVIVDEVPASIATGSMRIPATSAYMLAAYDLADQGDGWGKVVVHSEAPGFAKLQADDFLAVLATFHRRAQSNAGVYVNLTDWRDAQVTGREVNWVSVWTLHELEQAPFESVTLIGSGIMHSLTYLVSNVIAPLNITQTQMSMVRAGSPRVVIEYFARAHRGSTLWWSTDLGEQNLVAIRRYLETRQVGYWSANNDVAPFLSGLPNRMKPKIAGSNRLLDRTSCAIIYSSKALPTDRLLTDAFGITRDQIERARECEDIWQFIWRGALRTPDFTGEYRIWLHDRAQAEALAEQLRQSGMTTDIVLQHVALPGFHDVVRQVTPGRPPIYVGTAAEIDAAKKLANAKAARQYRARARAAKAAATKQAILSNSPRQE</sequence>
<evidence type="ECO:0000313" key="2">
    <source>
        <dbReference type="Proteomes" id="UP000475385"/>
    </source>
</evidence>
<evidence type="ECO:0000313" key="1">
    <source>
        <dbReference type="EMBL" id="NGM24393.1"/>
    </source>
</evidence>
<proteinExistence type="predicted"/>
<dbReference type="AlphaFoldDB" id="A0A6M1LWV8"/>
<dbReference type="Proteomes" id="UP000475385">
    <property type="component" value="Unassembled WGS sequence"/>
</dbReference>
<dbReference type="RefSeq" id="WP_164698299.1">
    <property type="nucleotide sequence ID" value="NZ_JAAIKB010000039.1"/>
</dbReference>
<keyword evidence="2" id="KW-1185">Reference proteome</keyword>
<protein>
    <submittedName>
        <fullName evidence="1">Uncharacterized protein</fullName>
    </submittedName>
</protein>
<name>A0A6M1LWV8_9PROT</name>